<sequence length="328" mass="39004">MTRLSMVRRLERAAGGLKKLRILNSGRSWSEEYRMRKGQRVKLLKIMLFQMIEIAKASLLHLQWRLKGPRIIKCIFSLVMLQGKLRDLYNRASMPIDKRMGHQYNILKASPLLLEELLVAFHQHLQRRINSKLQGFHPVMKLHPEKRGLDSESVTLAYRFKRELRTQTKMSRRKKLAPPLHCLQILLMLCIREMARLVGQWTTHKDPCRDLAAHQHQVQHGGWIEEHLGHPSQARALQYGDRMAWYDQLKIFLSLLRNLMQEAFHLLWVRKRNKVEGCCKLIFQLIRNWLCQSLQLWRKLQMGELKGWRRSEMGHQILPRKRTKRVIG</sequence>
<dbReference type="EMBL" id="CM007647">
    <property type="protein sequence ID" value="ONM11570.1"/>
    <property type="molecule type" value="Genomic_DNA"/>
</dbReference>
<gene>
    <name evidence="1" type="ORF">ZEAMMB73_Zm00001d034835</name>
</gene>
<reference evidence="1" key="1">
    <citation type="submission" date="2015-12" db="EMBL/GenBank/DDBJ databases">
        <title>Update maize B73 reference genome by single molecule sequencing technologies.</title>
        <authorList>
            <consortium name="Maize Genome Sequencing Project"/>
            <person name="Ware D."/>
        </authorList>
    </citation>
    <scope>NUCLEOTIDE SEQUENCE [LARGE SCALE GENOMIC DNA]</scope>
    <source>
        <tissue evidence="1">Seedling</tissue>
    </source>
</reference>
<proteinExistence type="predicted"/>
<accession>A0A1D6LBU7</accession>
<organism evidence="1">
    <name type="scientific">Zea mays</name>
    <name type="common">Maize</name>
    <dbReference type="NCBI Taxonomy" id="4577"/>
    <lineage>
        <taxon>Eukaryota</taxon>
        <taxon>Viridiplantae</taxon>
        <taxon>Streptophyta</taxon>
        <taxon>Embryophyta</taxon>
        <taxon>Tracheophyta</taxon>
        <taxon>Spermatophyta</taxon>
        <taxon>Magnoliopsida</taxon>
        <taxon>Liliopsida</taxon>
        <taxon>Poales</taxon>
        <taxon>Poaceae</taxon>
        <taxon>PACMAD clade</taxon>
        <taxon>Panicoideae</taxon>
        <taxon>Andropogonodae</taxon>
        <taxon>Andropogoneae</taxon>
        <taxon>Tripsacinae</taxon>
        <taxon>Zea</taxon>
    </lineage>
</organism>
<dbReference type="AlphaFoldDB" id="A0A1D6LBU7"/>
<protein>
    <submittedName>
        <fullName evidence="1">DNA binding protein</fullName>
    </submittedName>
</protein>
<name>A0A1D6LBU7_MAIZE</name>
<evidence type="ECO:0000313" key="1">
    <source>
        <dbReference type="EMBL" id="ONM11570.1"/>
    </source>
</evidence>
<feature type="non-terminal residue" evidence="1">
    <location>
        <position position="328"/>
    </location>
</feature>